<comment type="caution">
    <text evidence="2">The sequence shown here is derived from an EMBL/GenBank/DDBJ whole genome shotgun (WGS) entry which is preliminary data.</text>
</comment>
<dbReference type="EMBL" id="JAPZBT010000001">
    <property type="protein sequence ID" value="KAJ5384718.1"/>
    <property type="molecule type" value="Genomic_DNA"/>
</dbReference>
<dbReference type="GeneID" id="81459542"/>
<protein>
    <submittedName>
        <fullName evidence="2">Uncharacterized protein</fullName>
    </submittedName>
</protein>
<evidence type="ECO:0000313" key="2">
    <source>
        <dbReference type="EMBL" id="KAJ5384718.1"/>
    </source>
</evidence>
<feature type="compositionally biased region" description="Basic and acidic residues" evidence="1">
    <location>
        <begin position="52"/>
        <end position="73"/>
    </location>
</feature>
<organism evidence="2 3">
    <name type="scientific">Penicillium concentricum</name>
    <dbReference type="NCBI Taxonomy" id="293559"/>
    <lineage>
        <taxon>Eukaryota</taxon>
        <taxon>Fungi</taxon>
        <taxon>Dikarya</taxon>
        <taxon>Ascomycota</taxon>
        <taxon>Pezizomycotina</taxon>
        <taxon>Eurotiomycetes</taxon>
        <taxon>Eurotiomycetidae</taxon>
        <taxon>Eurotiales</taxon>
        <taxon>Aspergillaceae</taxon>
        <taxon>Penicillium</taxon>
    </lineage>
</organism>
<dbReference type="RefSeq" id="XP_056584494.1">
    <property type="nucleotide sequence ID" value="XM_056720359.1"/>
</dbReference>
<evidence type="ECO:0000313" key="3">
    <source>
        <dbReference type="Proteomes" id="UP001147752"/>
    </source>
</evidence>
<feature type="region of interest" description="Disordered" evidence="1">
    <location>
        <begin position="48"/>
        <end position="73"/>
    </location>
</feature>
<evidence type="ECO:0000256" key="1">
    <source>
        <dbReference type="SAM" id="MobiDB-lite"/>
    </source>
</evidence>
<dbReference type="AlphaFoldDB" id="A0A9W9SXP5"/>
<gene>
    <name evidence="2" type="ORF">N7517_002629</name>
</gene>
<dbReference type="Proteomes" id="UP001147752">
    <property type="component" value="Unassembled WGS sequence"/>
</dbReference>
<reference evidence="2" key="2">
    <citation type="journal article" date="2023" name="IMA Fungus">
        <title>Comparative genomic study of the Penicillium genus elucidates a diverse pangenome and 15 lateral gene transfer events.</title>
        <authorList>
            <person name="Petersen C."/>
            <person name="Sorensen T."/>
            <person name="Nielsen M.R."/>
            <person name="Sondergaard T.E."/>
            <person name="Sorensen J.L."/>
            <person name="Fitzpatrick D.A."/>
            <person name="Frisvad J.C."/>
            <person name="Nielsen K.L."/>
        </authorList>
    </citation>
    <scope>NUCLEOTIDE SEQUENCE</scope>
    <source>
        <strain evidence="2">IBT 3081</strain>
    </source>
</reference>
<name>A0A9W9SXP5_9EURO</name>
<accession>A0A9W9SXP5</accession>
<keyword evidence="3" id="KW-1185">Reference proteome</keyword>
<reference evidence="2" key="1">
    <citation type="submission" date="2022-12" db="EMBL/GenBank/DDBJ databases">
        <authorList>
            <person name="Petersen C."/>
        </authorList>
    </citation>
    <scope>NUCLEOTIDE SEQUENCE</scope>
    <source>
        <strain evidence="2">IBT 3081</strain>
    </source>
</reference>
<sequence>MASNKVVHPAIDGIQIPMTIGGFQIWVLFGYGDDFTFNGAERANVASTQKQAAERLGTDASGRKTDRDNNFLI</sequence>
<proteinExistence type="predicted"/>